<dbReference type="CGD" id="CAL0000160850">
    <property type="gene designation" value="Cd36_00150"/>
</dbReference>
<dbReference type="eggNOG" id="KOG0379">
    <property type="taxonomic scope" value="Eukaryota"/>
</dbReference>
<evidence type="ECO:0000256" key="2">
    <source>
        <dbReference type="SAM" id="MobiDB-lite"/>
    </source>
</evidence>
<reference evidence="4 5" key="1">
    <citation type="journal article" date="2009" name="Genome Res.">
        <title>Comparative genomics of the fungal pathogens Candida dubliniensis and Candida albicans.</title>
        <authorList>
            <person name="Jackson A.P."/>
            <person name="Gamble J.A."/>
            <person name="Yeomans T."/>
            <person name="Moran G.P."/>
            <person name="Saunders D."/>
            <person name="Harris D."/>
            <person name="Aslett M."/>
            <person name="Barrell J.F."/>
            <person name="Butler G."/>
            <person name="Citiulo F."/>
            <person name="Coleman D.C."/>
            <person name="de Groot P.W.J."/>
            <person name="Goodwin T.J."/>
            <person name="Quail M.A."/>
            <person name="McQuillan J."/>
            <person name="Munro C.A."/>
            <person name="Pain A."/>
            <person name="Poulter R.T."/>
            <person name="Rajandream M.A."/>
            <person name="Renauld H."/>
            <person name="Spiering M.J."/>
            <person name="Tivey A."/>
            <person name="Gow N.A.R."/>
            <person name="Barrell B."/>
            <person name="Sullivan D.J."/>
            <person name="Berriman M."/>
        </authorList>
    </citation>
    <scope>NUCLEOTIDE SEQUENCE [LARGE SCALE GENOMIC DNA]</scope>
    <source>
        <strain evidence="5">CD36 / ATCC MYA-646 / CBS 7987 / NCPF 3949 / NRRL Y-17841</strain>
    </source>
</reference>
<dbReference type="GeneID" id="8044227"/>
<dbReference type="SMART" id="SM00612">
    <property type="entry name" value="Kelch"/>
    <property type="match status" value="2"/>
</dbReference>
<feature type="compositionally biased region" description="Basic and acidic residues" evidence="2">
    <location>
        <begin position="537"/>
        <end position="554"/>
    </location>
</feature>
<evidence type="ECO:0000313" key="4">
    <source>
        <dbReference type="EMBL" id="CAX44277.1"/>
    </source>
</evidence>
<dbReference type="Gene3D" id="2.120.10.80">
    <property type="entry name" value="Kelch-type beta propeller"/>
    <property type="match status" value="2"/>
</dbReference>
<sequence length="1014" mass="114316">MARFKLGGKLKKKDHQSDADTTVSSSSSTNSANRKSISRFSNILHHNQKTMPSISTQPTHTSRPPPHANLSVTNPWNRFKLFDSPFPRYRHAAASIASEKNELFLMGGLKDGSVFGDTWKIVPQINHEGDIINYVAENIEVVNNNNPPARVGHAAVLCGNAFIVYGGDTVDTDTNGFPDNNFYLFNINNHKYTIPSHILNKPNGRYGHTIGVISLNNTSSRLYLFGGQLENDVFNDLYYFELNSFKSPKATWQLVEPVNDFKPPPLTNHSMSVYKNKVYVFGGVYNNEKVSNDLWVFDAANDTWTQVTTTGDIPPPVNEHSSCVVDDRMYVYGGNDFQGIIYSSLYVLDLHTLEWSVLQSSAEKNGPGPRCGHSMTLLPRFNKILIMGGDKNDYVDSDPHNFETYESFNGEEVGTMVYELDLNIVDHFLGAPTIIPPVVSYEEELTRPKKAAASARNDVQGYDRHARSFSGGPEDFATPQASARGSPSPERTQGGDDNFVEVDLPSTTISQVDEDAPYDTTSLNQHPLPEQEVANGHVEDEPFRRRSLDPRYDDNSGGVPVPEPVAVAATEPVAEPVPHAEPVAEAAPRQDGKVKQIISELTNELVSLKATTKEQMQKATEKIEQLERQNSLLHQSQQRDAESYTKQIEEKDVLINELKSSLDPSAWDPEQPQTATNISELNRYKLERLELNNKLLYLEQENLKLKDQFAEFEPFMDHQIGELDKFQKVIKVQEEQIDKLTNQVKDQEALHKEIYDWKSKFESLSLEFENYKAIHNDDDLSDGEVELQDDDRSILSSAKSRKDISSQLGNLVSLWNQKHSSSSSRDLSAPPPVIRPESHPVVAKLQSQVDDLLKIGKQNEETFSHEIESLRKELQEKVATLKTVEENYRESIQSVNNTSKALKLNQEELSSQRILMERLVKENNELKLYKKASSKKLGSRDGTPVVNEYQQSEASPGLDELNNEDDDEDVISTAHYNMKIKDLEADLYILKQERDQLKDNVTSLQKQLYLAQNQ</sequence>
<gene>
    <name evidence="3" type="ordered locus">Cd36_00150</name>
    <name evidence="4" type="ORF">CD36_00150</name>
</gene>
<keyword evidence="5" id="KW-1185">Reference proteome</keyword>
<dbReference type="VEuPathDB" id="FungiDB:CD36_00150"/>
<feature type="region of interest" description="Disordered" evidence="2">
    <location>
        <begin position="451"/>
        <end position="559"/>
    </location>
</feature>
<dbReference type="EMBL" id="FM992688">
    <property type="protein sequence ID" value="CAX44277.1"/>
    <property type="molecule type" value="Genomic_DNA"/>
</dbReference>
<protein>
    <submittedName>
        <fullName evidence="4">Cell fusion/morphology, Kelch domain-containing protein, putative</fullName>
    </submittedName>
</protein>
<proteinExistence type="predicted"/>
<name>B9W6H4_CANDC</name>
<feature type="compositionally biased region" description="Polar residues" evidence="2">
    <location>
        <begin position="51"/>
        <end position="62"/>
    </location>
</feature>
<dbReference type="OrthoDB" id="45365at2759"/>
<evidence type="ECO:0000313" key="3">
    <source>
        <dbReference type="CGD" id="CAL0000160850"/>
    </source>
</evidence>
<feature type="compositionally biased region" description="Low complexity" evidence="2">
    <location>
        <begin position="19"/>
        <end position="33"/>
    </location>
</feature>
<dbReference type="HOGENOM" id="CLU_005472_0_0_1"/>
<dbReference type="PANTHER" id="PTHR23244">
    <property type="entry name" value="KELCH REPEAT DOMAIN"/>
    <property type="match status" value="1"/>
</dbReference>
<dbReference type="RefSeq" id="XP_002416695.1">
    <property type="nucleotide sequence ID" value="XM_002416650.1"/>
</dbReference>
<dbReference type="KEGG" id="cdu:CD36_00150"/>
<accession>B9W6H4</accession>
<organism evidence="4 5">
    <name type="scientific">Candida dubliniensis (strain CD36 / ATCC MYA-646 / CBS 7987 / NCPF 3949 / NRRL Y-17841)</name>
    <name type="common">Yeast</name>
    <dbReference type="NCBI Taxonomy" id="573826"/>
    <lineage>
        <taxon>Eukaryota</taxon>
        <taxon>Fungi</taxon>
        <taxon>Dikarya</taxon>
        <taxon>Ascomycota</taxon>
        <taxon>Saccharomycotina</taxon>
        <taxon>Pichiomycetes</taxon>
        <taxon>Debaryomycetaceae</taxon>
        <taxon>Candida/Lodderomyces clade</taxon>
        <taxon>Candida</taxon>
    </lineage>
</organism>
<dbReference type="InterPro" id="IPR006652">
    <property type="entry name" value="Kelch_1"/>
</dbReference>
<feature type="coiled-coil region" evidence="1">
    <location>
        <begin position="980"/>
        <end position="1014"/>
    </location>
</feature>
<keyword evidence="1" id="KW-0175">Coiled coil</keyword>
<dbReference type="AlphaFoldDB" id="B9W6H4"/>
<dbReference type="InterPro" id="IPR015915">
    <property type="entry name" value="Kelch-typ_b-propeller"/>
</dbReference>
<feature type="region of interest" description="Disordered" evidence="2">
    <location>
        <begin position="51"/>
        <end position="70"/>
    </location>
</feature>
<evidence type="ECO:0000313" key="5">
    <source>
        <dbReference type="Proteomes" id="UP000002605"/>
    </source>
</evidence>
<feature type="coiled-coil region" evidence="1">
    <location>
        <begin position="681"/>
        <end position="750"/>
    </location>
</feature>
<feature type="region of interest" description="Disordered" evidence="2">
    <location>
        <begin position="1"/>
        <end position="35"/>
    </location>
</feature>
<feature type="coiled-coil region" evidence="1">
    <location>
        <begin position="598"/>
        <end position="636"/>
    </location>
</feature>
<feature type="compositionally biased region" description="Basic residues" evidence="2">
    <location>
        <begin position="1"/>
        <end position="14"/>
    </location>
</feature>
<dbReference type="PANTHER" id="PTHR23244:SF471">
    <property type="entry name" value="GUANINE NUCLEOTIDE-BINDING PROTEIN SUBUNIT BETA 1-RELATED"/>
    <property type="match status" value="1"/>
</dbReference>
<dbReference type="Pfam" id="PF24681">
    <property type="entry name" value="Kelch_KLHDC2_KLHL20_DRC7"/>
    <property type="match status" value="1"/>
</dbReference>
<evidence type="ECO:0000256" key="1">
    <source>
        <dbReference type="SAM" id="Coils"/>
    </source>
</evidence>
<feature type="compositionally biased region" description="Polar residues" evidence="2">
    <location>
        <begin position="479"/>
        <end position="491"/>
    </location>
</feature>
<dbReference type="SUPFAM" id="SSF117281">
    <property type="entry name" value="Kelch motif"/>
    <property type="match status" value="1"/>
</dbReference>
<dbReference type="Proteomes" id="UP000002605">
    <property type="component" value="Chromosome 1"/>
</dbReference>